<name>A0A0J1D5K8_9BURK</name>
<evidence type="ECO:0000256" key="5">
    <source>
        <dbReference type="ARBA" id="ARBA00023002"/>
    </source>
</evidence>
<keyword evidence="5" id="KW-0560">Oxidoreductase</keyword>
<comment type="catalytic activity">
    <reaction evidence="6">
        <text>3-(methylsulfanyl)propanoyl-CoA + oxidized [electron-transfer flavoprotein] + H(+) = 3-(methylsulfanyl)acryloyl-CoA + reduced [electron-transfer flavoprotein]</text>
        <dbReference type="Rhea" id="RHEA:52612"/>
        <dbReference type="Rhea" id="RHEA-COMP:10685"/>
        <dbReference type="Rhea" id="RHEA-COMP:10686"/>
        <dbReference type="ChEBI" id="CHEBI:15378"/>
        <dbReference type="ChEBI" id="CHEBI:57692"/>
        <dbReference type="ChEBI" id="CHEBI:58307"/>
        <dbReference type="ChEBI" id="CHEBI:82815"/>
        <dbReference type="ChEBI" id="CHEBI:84994"/>
        <dbReference type="EC" id="1.3.99.41"/>
    </reaction>
    <physiologicalReaction direction="left-to-right" evidence="6">
        <dbReference type="Rhea" id="RHEA:52613"/>
    </physiologicalReaction>
</comment>
<evidence type="ECO:0000256" key="8">
    <source>
        <dbReference type="ARBA" id="ARBA00066694"/>
    </source>
</evidence>
<dbReference type="PANTHER" id="PTHR42803:SF1">
    <property type="entry name" value="BROAD-SPECIFICITY LINEAR ACYL-COA DEHYDROGENASE FADE5"/>
    <property type="match status" value="1"/>
</dbReference>
<keyword evidence="15" id="KW-1185">Reference proteome</keyword>
<feature type="domain" description="Acyl-CoA dehydrogenase/oxidase N-terminal" evidence="12">
    <location>
        <begin position="38"/>
        <end position="156"/>
    </location>
</feature>
<keyword evidence="4" id="KW-0274">FAD</keyword>
<feature type="domain" description="Acetyl-CoA dehydrogenase-like C-terminal" evidence="13">
    <location>
        <begin position="466"/>
        <end position="583"/>
    </location>
</feature>
<comment type="cofactor">
    <cofactor evidence="1">
        <name>FAD</name>
        <dbReference type="ChEBI" id="CHEBI:57692"/>
    </cofactor>
</comment>
<dbReference type="EMBL" id="AEJF01000009">
    <property type="protein sequence ID" value="KLU27940.1"/>
    <property type="molecule type" value="Genomic_DNA"/>
</dbReference>
<reference evidence="14 15" key="1">
    <citation type="journal article" date="2015" name="Genome Announc.">
        <title>Draft Genome Sequence of Burkholderia sp. Strain PML1(12), an Ectomycorrhizosphere-Inhabiting Bacterium with Effective Mineral-Weathering Ability.</title>
        <authorList>
            <person name="Uroz S."/>
            <person name="Oger P."/>
        </authorList>
    </citation>
    <scope>NUCLEOTIDE SEQUENCE [LARGE SCALE GENOMIC DNA]</scope>
    <source>
        <strain evidence="15">PML1(12)</strain>
    </source>
</reference>
<evidence type="ECO:0000313" key="15">
    <source>
        <dbReference type="Proteomes" id="UP000035963"/>
    </source>
</evidence>
<feature type="domain" description="Acyl-CoA oxidase/dehydrogenase middle" evidence="11">
    <location>
        <begin position="161"/>
        <end position="269"/>
    </location>
</feature>
<dbReference type="InterPro" id="IPR025878">
    <property type="entry name" value="Acyl-CoA_dh-like_C_dom"/>
</dbReference>
<sequence length="596" mass="64206">MSYRAPVKDMLFVMKELADIESIAALPGFEDASLDTAQAVLEEAARFNGEVVAPLNFEGDKNPSFWKNGEVTTTPGFKEAFRQFGEGGWQGVLHPLEYDGQGLPKLIATPCIEMLNAANLSFALCPLLTDGAIEALLTAGTEEQKQLYVPKLISGEWTGTMNLTEPQAGSDLALVRTRAEPQGDGSFKVFGTKIFITYGEHDMAKNIVHLVLARTPGAPDGVKGISLFLVPKFLTDKDGTLGARNDVHCVSIEHKLGIKASPTAVLQFGDRGGAIGHLIGEENRGLEYMFIMMNAARFAVGLQGVAVSERAYQKAAAFAKDRVQSRPVDGSAKQPVSIIHHPDVRRMLLSMRALTEASRALAYVAAAHCDFAHHHPDEAARASHQAIYEFLVPIVKGWSTELSIDVASLGVQVHGGMGFIEETGAAQYYRDARILTIYEGTTAIQANDLIGRKTVRDGGATAQAIFAQIDQTIAQMAERDGQAFKSMHRHLSAGTLALARVVEFMVAKVKSDPNAVFAGSVPYLKLAGIVLGGWQMARALLVATKKRSEDEAFYGAKIATAQFFAEHILSQAPGIEASIVSGNGQEGYLALSEDQF</sequence>
<evidence type="ECO:0000256" key="9">
    <source>
        <dbReference type="ARBA" id="ARBA00069043"/>
    </source>
</evidence>
<dbReference type="SUPFAM" id="SSF47203">
    <property type="entry name" value="Acyl-CoA dehydrogenase C-terminal domain-like"/>
    <property type="match status" value="1"/>
</dbReference>
<dbReference type="Gene3D" id="1.10.540.10">
    <property type="entry name" value="Acyl-CoA dehydrogenase/oxidase, N-terminal domain"/>
    <property type="match status" value="1"/>
</dbReference>
<dbReference type="AlphaFoldDB" id="A0A0J1D5K8"/>
<evidence type="ECO:0000256" key="6">
    <source>
        <dbReference type="ARBA" id="ARBA00051388"/>
    </source>
</evidence>
<evidence type="ECO:0000313" key="14">
    <source>
        <dbReference type="EMBL" id="KLU27940.1"/>
    </source>
</evidence>
<dbReference type="GO" id="GO:0016627">
    <property type="term" value="F:oxidoreductase activity, acting on the CH-CH group of donors"/>
    <property type="evidence" value="ECO:0007669"/>
    <property type="project" value="InterPro"/>
</dbReference>
<dbReference type="PATRIC" id="fig|908627.4.peg.325"/>
<keyword evidence="3" id="KW-0285">Flavoprotein</keyword>
<dbReference type="FunFam" id="2.40.110.10:FF:000031">
    <property type="entry name" value="Acyl-CoA dehydrogenase, putative"/>
    <property type="match status" value="1"/>
</dbReference>
<evidence type="ECO:0000259" key="10">
    <source>
        <dbReference type="Pfam" id="PF00441"/>
    </source>
</evidence>
<dbReference type="InterPro" id="IPR036250">
    <property type="entry name" value="AcylCo_DH-like_C"/>
</dbReference>
<dbReference type="InterPro" id="IPR006091">
    <property type="entry name" value="Acyl-CoA_Oxase/DH_mid-dom"/>
</dbReference>
<dbReference type="Gene3D" id="2.40.110.10">
    <property type="entry name" value="Butyryl-CoA Dehydrogenase, subunit A, domain 2"/>
    <property type="match status" value="1"/>
</dbReference>
<dbReference type="OrthoDB" id="9764895at2"/>
<dbReference type="InterPro" id="IPR009100">
    <property type="entry name" value="AcylCoA_DH/oxidase_NM_dom_sf"/>
</dbReference>
<protein>
    <recommendedName>
        <fullName evidence="9">3-methylmercaptopropionyl-CoA dehydrogenase</fullName>
        <ecNumber evidence="8">1.3.99.41</ecNumber>
    </recommendedName>
</protein>
<dbReference type="InterPro" id="IPR037069">
    <property type="entry name" value="AcylCoA_DH/ox_N_sf"/>
</dbReference>
<dbReference type="PANTHER" id="PTHR42803">
    <property type="entry name" value="ACYL-COA DEHYDROGENASE"/>
    <property type="match status" value="1"/>
</dbReference>
<accession>A0A0J1D5K8</accession>
<dbReference type="Pfam" id="PF02770">
    <property type="entry name" value="Acyl-CoA_dh_M"/>
    <property type="match status" value="1"/>
</dbReference>
<comment type="caution">
    <text evidence="14">The sequence shown here is derived from an EMBL/GenBank/DDBJ whole genome shotgun (WGS) entry which is preliminary data.</text>
</comment>
<comment type="similarity">
    <text evidence="2">Belongs to the acyl-CoA dehydrogenase family.</text>
</comment>
<feature type="domain" description="Acyl-CoA dehydrogenase/oxidase C-terminal" evidence="10">
    <location>
        <begin position="283"/>
        <end position="449"/>
    </location>
</feature>
<dbReference type="EC" id="1.3.99.41" evidence="8"/>
<evidence type="ECO:0000256" key="1">
    <source>
        <dbReference type="ARBA" id="ARBA00001974"/>
    </source>
</evidence>
<evidence type="ECO:0000259" key="11">
    <source>
        <dbReference type="Pfam" id="PF02770"/>
    </source>
</evidence>
<comment type="function">
    <text evidence="7">Involved in the assimilation of dimethylsulphoniopropionate (DMSP), an important compound in the fixation of carbon in marine phytoplankton, by mediating the conversion of 3-(methylthio)propanoyl-CoA (MMPA-CoA) to 3-(methylthio)acryloyl-CoA (MTA-CoA).</text>
</comment>
<dbReference type="Gene3D" id="1.20.140.10">
    <property type="entry name" value="Butyryl-CoA Dehydrogenase, subunit A, domain 3"/>
    <property type="match status" value="1"/>
</dbReference>
<dbReference type="Proteomes" id="UP000035963">
    <property type="component" value="Unassembled WGS sequence"/>
</dbReference>
<dbReference type="GO" id="GO:0050660">
    <property type="term" value="F:flavin adenine dinucleotide binding"/>
    <property type="evidence" value="ECO:0007669"/>
    <property type="project" value="InterPro"/>
</dbReference>
<dbReference type="Pfam" id="PF12806">
    <property type="entry name" value="Acyl-CoA_dh_C"/>
    <property type="match status" value="1"/>
</dbReference>
<dbReference type="Pfam" id="PF00441">
    <property type="entry name" value="Acyl-CoA_dh_1"/>
    <property type="match status" value="1"/>
</dbReference>
<organism evidence="14 15">
    <name type="scientific">Caballeronia mineralivorans PML1(12)</name>
    <dbReference type="NCBI Taxonomy" id="908627"/>
    <lineage>
        <taxon>Bacteria</taxon>
        <taxon>Pseudomonadati</taxon>
        <taxon>Pseudomonadota</taxon>
        <taxon>Betaproteobacteria</taxon>
        <taxon>Burkholderiales</taxon>
        <taxon>Burkholderiaceae</taxon>
        <taxon>Caballeronia</taxon>
    </lineage>
</organism>
<evidence type="ECO:0000259" key="13">
    <source>
        <dbReference type="Pfam" id="PF12806"/>
    </source>
</evidence>
<evidence type="ECO:0000259" key="12">
    <source>
        <dbReference type="Pfam" id="PF02771"/>
    </source>
</evidence>
<gene>
    <name evidence="14" type="ORF">EOS_01505</name>
</gene>
<dbReference type="RefSeq" id="WP_047844843.1">
    <property type="nucleotide sequence ID" value="NZ_AEJF01000009.1"/>
</dbReference>
<dbReference type="Pfam" id="PF02771">
    <property type="entry name" value="Acyl-CoA_dh_N"/>
    <property type="match status" value="1"/>
</dbReference>
<proteinExistence type="inferred from homology"/>
<dbReference type="InterPro" id="IPR013786">
    <property type="entry name" value="AcylCoA_DH/ox_N"/>
</dbReference>
<evidence type="ECO:0000256" key="4">
    <source>
        <dbReference type="ARBA" id="ARBA00022827"/>
    </source>
</evidence>
<dbReference type="InterPro" id="IPR009075">
    <property type="entry name" value="AcylCo_DH/oxidase_C"/>
</dbReference>
<evidence type="ECO:0000256" key="2">
    <source>
        <dbReference type="ARBA" id="ARBA00009347"/>
    </source>
</evidence>
<dbReference type="InterPro" id="IPR052166">
    <property type="entry name" value="Diverse_Acyl-CoA_DH"/>
</dbReference>
<dbReference type="InterPro" id="IPR046373">
    <property type="entry name" value="Acyl-CoA_Oxase/DH_mid-dom_sf"/>
</dbReference>
<dbReference type="SUPFAM" id="SSF56645">
    <property type="entry name" value="Acyl-CoA dehydrogenase NM domain-like"/>
    <property type="match status" value="1"/>
</dbReference>
<evidence type="ECO:0000256" key="7">
    <source>
        <dbReference type="ARBA" id="ARBA00058683"/>
    </source>
</evidence>
<evidence type="ECO:0000256" key="3">
    <source>
        <dbReference type="ARBA" id="ARBA00022630"/>
    </source>
</evidence>